<evidence type="ECO:0000259" key="1">
    <source>
        <dbReference type="Pfam" id="PF03235"/>
    </source>
</evidence>
<dbReference type="Proteomes" id="UP001596060">
    <property type="component" value="Unassembled WGS sequence"/>
</dbReference>
<dbReference type="PANTHER" id="PTHR39639:SF1">
    <property type="entry name" value="DUF262 DOMAIN-CONTAINING PROTEIN"/>
    <property type="match status" value="1"/>
</dbReference>
<dbReference type="PANTHER" id="PTHR39639">
    <property type="entry name" value="CHROMOSOME 16, WHOLE GENOME SHOTGUN SEQUENCE"/>
    <property type="match status" value="1"/>
</dbReference>
<reference evidence="3" key="1">
    <citation type="journal article" date="2019" name="Int. J. Syst. Evol. Microbiol.">
        <title>The Global Catalogue of Microorganisms (GCM) 10K type strain sequencing project: providing services to taxonomists for standard genome sequencing and annotation.</title>
        <authorList>
            <consortium name="The Broad Institute Genomics Platform"/>
            <consortium name="The Broad Institute Genome Sequencing Center for Infectious Disease"/>
            <person name="Wu L."/>
            <person name="Ma J."/>
        </authorList>
    </citation>
    <scope>NUCLEOTIDE SEQUENCE [LARGE SCALE GENOMIC DNA]</scope>
    <source>
        <strain evidence="3">CCUG 43117</strain>
    </source>
</reference>
<sequence length="402" mass="46074">MRIDQSSVDISTLVDKVRRSEIDLQPSFQRGQVWAESKKRRLIDTILRQWYVPAIHIVVVDEFDREEILDGQQRLRAIIDFMEDRFTVDGRIEPEDEEIISLHGSFYSQLPERIKSKFRRFTITTVRLRDFNPEEPGELFFRLNQLTALTAAEQRNALIGAPRNQVRDLVRLLEEQISGYGIGFTNARMNFDDTIARVAIYLELGSLSEKVTASVLERRYRAGNSFPSGILDRIARSIFAISKLIIVNNVRTRLNKASLFSWLYFYSYYGVGQSEEAQSDFSEFFAAFEAVRLGLSDTSWLKSRLSDSVGVRTLEVIASIFNDRASSRVNDTASVVLRDMCLAVSFVAAYPSFLRHSPTLGDRIEVVNSTLYILSEFPSDVAERAMAEYRLARQWESRRAIG</sequence>
<protein>
    <submittedName>
        <fullName evidence="2">DUF262 domain-containing protein</fullName>
    </submittedName>
</protein>
<evidence type="ECO:0000313" key="2">
    <source>
        <dbReference type="EMBL" id="MFC5505769.1"/>
    </source>
</evidence>
<comment type="caution">
    <text evidence="2">The sequence shown here is derived from an EMBL/GenBank/DDBJ whole genome shotgun (WGS) entry which is preliminary data.</text>
</comment>
<name>A0ABW0NZ98_9HYPH</name>
<gene>
    <name evidence="2" type="ORF">ACFPN9_10905</name>
</gene>
<proteinExistence type="predicted"/>
<dbReference type="InterPro" id="IPR004919">
    <property type="entry name" value="GmrSD_N"/>
</dbReference>
<organism evidence="2 3">
    <name type="scientific">Bosea massiliensis</name>
    <dbReference type="NCBI Taxonomy" id="151419"/>
    <lineage>
        <taxon>Bacteria</taxon>
        <taxon>Pseudomonadati</taxon>
        <taxon>Pseudomonadota</taxon>
        <taxon>Alphaproteobacteria</taxon>
        <taxon>Hyphomicrobiales</taxon>
        <taxon>Boseaceae</taxon>
        <taxon>Bosea</taxon>
    </lineage>
</organism>
<dbReference type="RefSeq" id="WP_082735147.1">
    <property type="nucleotide sequence ID" value="NZ_JBHSLU010000022.1"/>
</dbReference>
<dbReference type="EMBL" id="JBHSLU010000022">
    <property type="protein sequence ID" value="MFC5505769.1"/>
    <property type="molecule type" value="Genomic_DNA"/>
</dbReference>
<dbReference type="Pfam" id="PF03235">
    <property type="entry name" value="GmrSD_N"/>
    <property type="match status" value="1"/>
</dbReference>
<accession>A0ABW0NZ98</accession>
<feature type="domain" description="GmrSD restriction endonucleases N-terminal" evidence="1">
    <location>
        <begin position="11"/>
        <end position="159"/>
    </location>
</feature>
<keyword evidence="3" id="KW-1185">Reference proteome</keyword>
<evidence type="ECO:0000313" key="3">
    <source>
        <dbReference type="Proteomes" id="UP001596060"/>
    </source>
</evidence>